<evidence type="ECO:0000313" key="10">
    <source>
        <dbReference type="EMBL" id="KOF04320.1"/>
    </source>
</evidence>
<evidence type="ECO:0000256" key="3">
    <source>
        <dbReference type="ARBA" id="ARBA00022598"/>
    </source>
</evidence>
<dbReference type="NCBIfam" id="TIGR02433">
    <property type="entry name" value="lysidine_TilS_C"/>
    <property type="match status" value="1"/>
</dbReference>
<dbReference type="EMBL" id="JSVA01000003">
    <property type="protein sequence ID" value="KOF04320.1"/>
    <property type="molecule type" value="Genomic_DNA"/>
</dbReference>
<dbReference type="PANTHER" id="PTHR43033:SF1">
    <property type="entry name" value="TRNA(ILE)-LYSIDINE SYNTHASE-RELATED"/>
    <property type="match status" value="1"/>
</dbReference>
<protein>
    <recommendedName>
        <fullName evidence="8">tRNA(Ile)-lysidine synthase</fullName>
        <ecNumber evidence="8">6.3.4.19</ecNumber>
    </recommendedName>
    <alternativeName>
        <fullName evidence="8">tRNA(Ile)-2-lysyl-cytidine synthase</fullName>
    </alternativeName>
    <alternativeName>
        <fullName evidence="8">tRNA(Ile)-lysidine synthetase</fullName>
    </alternativeName>
</protein>
<dbReference type="InterPro" id="IPR014729">
    <property type="entry name" value="Rossmann-like_a/b/a_fold"/>
</dbReference>
<dbReference type="SUPFAM" id="SSF52402">
    <property type="entry name" value="Adenine nucleotide alpha hydrolases-like"/>
    <property type="match status" value="1"/>
</dbReference>
<dbReference type="AlphaFoldDB" id="A0A0L8AQ08"/>
<dbReference type="OrthoDB" id="9807403at2"/>
<dbReference type="GO" id="GO:0005737">
    <property type="term" value="C:cytoplasm"/>
    <property type="evidence" value="ECO:0007669"/>
    <property type="project" value="UniProtKB-SubCell"/>
</dbReference>
<dbReference type="Pfam" id="PF01171">
    <property type="entry name" value="ATP_bind_3"/>
    <property type="match status" value="1"/>
</dbReference>
<comment type="caution">
    <text evidence="10">The sequence shown here is derived from an EMBL/GenBank/DDBJ whole genome shotgun (WGS) entry which is preliminary data.</text>
</comment>
<dbReference type="NCBIfam" id="TIGR02432">
    <property type="entry name" value="lysidine_TilS_N"/>
    <property type="match status" value="1"/>
</dbReference>
<keyword evidence="5 8" id="KW-0547">Nucleotide-binding</keyword>
<dbReference type="HAMAP" id="MF_01161">
    <property type="entry name" value="tRNA_Ile_lys_synt"/>
    <property type="match status" value="1"/>
</dbReference>
<dbReference type="EC" id="6.3.4.19" evidence="8"/>
<dbReference type="PATRIC" id="fig|1566026.4.peg.2111"/>
<dbReference type="Pfam" id="PF11734">
    <property type="entry name" value="TilS_C"/>
    <property type="match status" value="1"/>
</dbReference>
<keyword evidence="2 8" id="KW-0963">Cytoplasm</keyword>
<comment type="domain">
    <text evidence="8">The N-terminal region contains the highly conserved SGGXDS motif, predicted to be a P-loop motif involved in ATP binding.</text>
</comment>
<keyword evidence="4 8" id="KW-0819">tRNA processing</keyword>
<dbReference type="InterPro" id="IPR011063">
    <property type="entry name" value="TilS/TtcA_N"/>
</dbReference>
<accession>A0A0L8AQ08</accession>
<dbReference type="Gene3D" id="3.40.50.620">
    <property type="entry name" value="HUPs"/>
    <property type="match status" value="1"/>
</dbReference>
<sequence length="438" mass="50236">MLNRFLSFIKKHALNSEGEKWLLAVSGGVDSMVLLNLCHQAGFNISVAHCNFNLRGEESDADAQFVKETCSRLKVPYFEKHFDTKSHASAHGISTQMAARDLRYAWFNELLEEQNLDQLAVAHHAQDNLETILLNLARGTSISGLRGMLPKSGNIVRPLLGFERDEIENFAKQESIQWREDSSNASDNYKRNYLRHQVIPLFTQLNKGFYSTFENTLEKNLEVEKVFQEKINALKPYIEKAEGGYRFSKDQIIQSGIGAFQLSELLKPFGLNYEQSKELLLALEGISGKIFTTKSHQFTVDRAYVFITLHQPNKLESFLIEERQGQFSLSGQTYKVERLNGNIKLDRNSAKAFLDFSKLIFPLEVRTWKEGDHFFPLGMKGKKKLSDFMIDQKIPLNLKDQIRVLTSEGNIVWVIGYRIDNRYKITEHTKEVLSISPN</sequence>
<feature type="domain" description="Lysidine-tRNA(Ile) synthetase C-terminal" evidence="9">
    <location>
        <begin position="363"/>
        <end position="435"/>
    </location>
</feature>
<dbReference type="GO" id="GO:0006400">
    <property type="term" value="P:tRNA modification"/>
    <property type="evidence" value="ECO:0007669"/>
    <property type="project" value="UniProtKB-UniRule"/>
</dbReference>
<dbReference type="GO" id="GO:0032267">
    <property type="term" value="F:tRNA(Ile)-lysidine synthase activity"/>
    <property type="evidence" value="ECO:0007669"/>
    <property type="project" value="UniProtKB-EC"/>
</dbReference>
<comment type="similarity">
    <text evidence="8">Belongs to the tRNA(Ile)-lysidine synthase family.</text>
</comment>
<gene>
    <name evidence="8" type="primary">tilS</name>
    <name evidence="10" type="ORF">OB69_02050</name>
</gene>
<comment type="catalytic activity">
    <reaction evidence="7 8">
        <text>cytidine(34) in tRNA(Ile2) + L-lysine + ATP = lysidine(34) in tRNA(Ile2) + AMP + diphosphate + H(+)</text>
        <dbReference type="Rhea" id="RHEA:43744"/>
        <dbReference type="Rhea" id="RHEA-COMP:10625"/>
        <dbReference type="Rhea" id="RHEA-COMP:10670"/>
        <dbReference type="ChEBI" id="CHEBI:15378"/>
        <dbReference type="ChEBI" id="CHEBI:30616"/>
        <dbReference type="ChEBI" id="CHEBI:32551"/>
        <dbReference type="ChEBI" id="CHEBI:33019"/>
        <dbReference type="ChEBI" id="CHEBI:82748"/>
        <dbReference type="ChEBI" id="CHEBI:83665"/>
        <dbReference type="ChEBI" id="CHEBI:456215"/>
        <dbReference type="EC" id="6.3.4.19"/>
    </reaction>
</comment>
<evidence type="ECO:0000256" key="8">
    <source>
        <dbReference type="HAMAP-Rule" id="MF_01161"/>
    </source>
</evidence>
<dbReference type="InterPro" id="IPR012796">
    <property type="entry name" value="Lysidine-tRNA-synth_C"/>
</dbReference>
<organism evidence="10 11">
    <name type="scientific">Roseivirga seohaensis subsp. aquiponti</name>
    <dbReference type="NCBI Taxonomy" id="1566026"/>
    <lineage>
        <taxon>Bacteria</taxon>
        <taxon>Pseudomonadati</taxon>
        <taxon>Bacteroidota</taxon>
        <taxon>Cytophagia</taxon>
        <taxon>Cytophagales</taxon>
        <taxon>Roseivirgaceae</taxon>
        <taxon>Roseivirga</taxon>
    </lineage>
</organism>
<evidence type="ECO:0000313" key="11">
    <source>
        <dbReference type="Proteomes" id="UP000036908"/>
    </source>
</evidence>
<name>A0A0L8AQ08_9BACT</name>
<dbReference type="GO" id="GO:0005524">
    <property type="term" value="F:ATP binding"/>
    <property type="evidence" value="ECO:0007669"/>
    <property type="project" value="UniProtKB-UniRule"/>
</dbReference>
<dbReference type="PANTHER" id="PTHR43033">
    <property type="entry name" value="TRNA(ILE)-LYSIDINE SYNTHASE-RELATED"/>
    <property type="match status" value="1"/>
</dbReference>
<evidence type="ECO:0000259" key="9">
    <source>
        <dbReference type="SMART" id="SM00977"/>
    </source>
</evidence>
<evidence type="ECO:0000256" key="2">
    <source>
        <dbReference type="ARBA" id="ARBA00022490"/>
    </source>
</evidence>
<evidence type="ECO:0000256" key="4">
    <source>
        <dbReference type="ARBA" id="ARBA00022694"/>
    </source>
</evidence>
<feature type="binding site" evidence="8">
    <location>
        <begin position="26"/>
        <end position="31"/>
    </location>
    <ligand>
        <name>ATP</name>
        <dbReference type="ChEBI" id="CHEBI:30616"/>
    </ligand>
</feature>
<dbReference type="InterPro" id="IPR012795">
    <property type="entry name" value="tRNA_Ile_lys_synt_N"/>
</dbReference>
<keyword evidence="6 8" id="KW-0067">ATP-binding</keyword>
<evidence type="ECO:0000256" key="5">
    <source>
        <dbReference type="ARBA" id="ARBA00022741"/>
    </source>
</evidence>
<keyword evidence="3 8" id="KW-0436">Ligase</keyword>
<dbReference type="SUPFAM" id="SSF56037">
    <property type="entry name" value="PheT/TilS domain"/>
    <property type="match status" value="1"/>
</dbReference>
<dbReference type="SMART" id="SM00977">
    <property type="entry name" value="TilS_C"/>
    <property type="match status" value="1"/>
</dbReference>
<reference evidence="11" key="1">
    <citation type="submission" date="2014-11" db="EMBL/GenBank/DDBJ databases">
        <title>Genome sequencing of Roseivirga sp. D-25.</title>
        <authorList>
            <person name="Selvaratnam C."/>
            <person name="Thevarajoo S."/>
            <person name="Goh K.M."/>
            <person name="Eee R."/>
            <person name="Chan K.-G."/>
            <person name="Chong C.S."/>
        </authorList>
    </citation>
    <scope>NUCLEOTIDE SEQUENCE [LARGE SCALE GENOMIC DNA]</scope>
    <source>
        <strain evidence="11">D-25</strain>
    </source>
</reference>
<evidence type="ECO:0000256" key="6">
    <source>
        <dbReference type="ARBA" id="ARBA00022840"/>
    </source>
</evidence>
<comment type="function">
    <text evidence="8">Ligates lysine onto the cytidine present at position 34 of the AUA codon-specific tRNA(Ile) that contains the anticodon CAU, in an ATP-dependent manner. Cytidine is converted to lysidine, thus changing the amino acid specificity of the tRNA from methionine to isoleucine.</text>
</comment>
<dbReference type="RefSeq" id="WP_053222031.1">
    <property type="nucleotide sequence ID" value="NZ_JSVA01000003.1"/>
</dbReference>
<dbReference type="InterPro" id="IPR012094">
    <property type="entry name" value="tRNA_Ile_lys_synt"/>
</dbReference>
<dbReference type="Proteomes" id="UP000036908">
    <property type="component" value="Unassembled WGS sequence"/>
</dbReference>
<dbReference type="CDD" id="cd01992">
    <property type="entry name" value="TilS_N"/>
    <property type="match status" value="1"/>
</dbReference>
<evidence type="ECO:0000256" key="1">
    <source>
        <dbReference type="ARBA" id="ARBA00004496"/>
    </source>
</evidence>
<keyword evidence="11" id="KW-1185">Reference proteome</keyword>
<proteinExistence type="inferred from homology"/>
<comment type="subcellular location">
    <subcellularLocation>
        <location evidence="1 8">Cytoplasm</location>
    </subcellularLocation>
</comment>
<evidence type="ECO:0000256" key="7">
    <source>
        <dbReference type="ARBA" id="ARBA00048539"/>
    </source>
</evidence>